<evidence type="ECO:0000256" key="4">
    <source>
        <dbReference type="ARBA" id="ARBA00022692"/>
    </source>
</evidence>
<dbReference type="InterPro" id="IPR045621">
    <property type="entry name" value="BPD_transp_1_N"/>
</dbReference>
<keyword evidence="4 7" id="KW-0812">Transmembrane</keyword>
<reference evidence="10" key="1">
    <citation type="journal article" date="2019" name="Int. J. Syst. Evol. Microbiol.">
        <title>The Global Catalogue of Microorganisms (GCM) 10K type strain sequencing project: providing services to taxonomists for standard genome sequencing and annotation.</title>
        <authorList>
            <consortium name="The Broad Institute Genomics Platform"/>
            <consortium name="The Broad Institute Genome Sequencing Center for Infectious Disease"/>
            <person name="Wu L."/>
            <person name="Ma J."/>
        </authorList>
    </citation>
    <scope>NUCLEOTIDE SEQUENCE [LARGE SCALE GENOMIC DNA]</scope>
    <source>
        <strain evidence="10">CGMCC 1.16305</strain>
    </source>
</reference>
<evidence type="ECO:0000256" key="2">
    <source>
        <dbReference type="ARBA" id="ARBA00022448"/>
    </source>
</evidence>
<comment type="caution">
    <text evidence="9">The sequence shown here is derived from an EMBL/GenBank/DDBJ whole genome shotgun (WGS) entry which is preliminary data.</text>
</comment>
<evidence type="ECO:0000256" key="1">
    <source>
        <dbReference type="ARBA" id="ARBA00004651"/>
    </source>
</evidence>
<name>A0ABW2PUN4_9BACL</name>
<dbReference type="InterPro" id="IPR000515">
    <property type="entry name" value="MetI-like"/>
</dbReference>
<feature type="domain" description="ABC transmembrane type-1" evidence="8">
    <location>
        <begin position="94"/>
        <end position="295"/>
    </location>
</feature>
<feature type="transmembrane region" description="Helical" evidence="7">
    <location>
        <begin position="226"/>
        <end position="252"/>
    </location>
</feature>
<evidence type="ECO:0000256" key="6">
    <source>
        <dbReference type="ARBA" id="ARBA00023136"/>
    </source>
</evidence>
<dbReference type="Gene3D" id="1.10.3720.10">
    <property type="entry name" value="MetI-like"/>
    <property type="match status" value="1"/>
</dbReference>
<dbReference type="EMBL" id="JBHTCO010000010">
    <property type="protein sequence ID" value="MFC7393088.1"/>
    <property type="molecule type" value="Genomic_DNA"/>
</dbReference>
<dbReference type="PANTHER" id="PTHR43163">
    <property type="entry name" value="DIPEPTIDE TRANSPORT SYSTEM PERMEASE PROTEIN DPPB-RELATED"/>
    <property type="match status" value="1"/>
</dbReference>
<protein>
    <submittedName>
        <fullName evidence="9">Oligopeptide ABC transporter permease</fullName>
    </submittedName>
</protein>
<dbReference type="RefSeq" id="WP_380965538.1">
    <property type="nucleotide sequence ID" value="NZ_JBHTCO010000010.1"/>
</dbReference>
<evidence type="ECO:0000256" key="7">
    <source>
        <dbReference type="RuleBase" id="RU363032"/>
    </source>
</evidence>
<dbReference type="InterPro" id="IPR035906">
    <property type="entry name" value="MetI-like_sf"/>
</dbReference>
<evidence type="ECO:0000313" key="9">
    <source>
        <dbReference type="EMBL" id="MFC7393088.1"/>
    </source>
</evidence>
<keyword evidence="5 7" id="KW-1133">Transmembrane helix</keyword>
<feature type="transmembrane region" description="Helical" evidence="7">
    <location>
        <begin position="9"/>
        <end position="30"/>
    </location>
</feature>
<dbReference type="PANTHER" id="PTHR43163:SF6">
    <property type="entry name" value="DIPEPTIDE TRANSPORT SYSTEM PERMEASE PROTEIN DPPB-RELATED"/>
    <property type="match status" value="1"/>
</dbReference>
<feature type="transmembrane region" description="Helical" evidence="7">
    <location>
        <begin position="272"/>
        <end position="295"/>
    </location>
</feature>
<sequence>MGRYILQRLGYMIVTFFVIVALTFLTMQLLPGTPYRNQQKLSPEQIAIMNHKYGLDRPVAVQFVDYVGNMLRGDLGLSFQYDGRPVTEILKEKLPVSATLGTEALIFGAIVGILLGILAGLKHNTFWDYGASILAILGISIPSFIFAGLLQYWIAVKLGWLPVGYWDGPQNHILPALSLSMSVIATVARFMRTEMIEVMGSDYITTAKAKGVNNASIVVKHSIRNALIPVITILGPLAVAIITGSLVIEQIFAIPGIGEQFVSSIVTNDYPMIMGTTIMFSAMFILIIFIVDILYGIIDPRIRLAGGES</sequence>
<dbReference type="Pfam" id="PF19300">
    <property type="entry name" value="BPD_transp_1_N"/>
    <property type="match status" value="1"/>
</dbReference>
<organism evidence="9 10">
    <name type="scientific">Scopulibacillus cellulosilyticus</name>
    <dbReference type="NCBI Taxonomy" id="2665665"/>
    <lineage>
        <taxon>Bacteria</taxon>
        <taxon>Bacillati</taxon>
        <taxon>Bacillota</taxon>
        <taxon>Bacilli</taxon>
        <taxon>Bacillales</taxon>
        <taxon>Sporolactobacillaceae</taxon>
        <taxon>Scopulibacillus</taxon>
    </lineage>
</organism>
<keyword evidence="6 7" id="KW-0472">Membrane</keyword>
<evidence type="ECO:0000259" key="8">
    <source>
        <dbReference type="PROSITE" id="PS50928"/>
    </source>
</evidence>
<evidence type="ECO:0000313" key="10">
    <source>
        <dbReference type="Proteomes" id="UP001596505"/>
    </source>
</evidence>
<dbReference type="PROSITE" id="PS50928">
    <property type="entry name" value="ABC_TM1"/>
    <property type="match status" value="1"/>
</dbReference>
<dbReference type="CDD" id="cd06261">
    <property type="entry name" value="TM_PBP2"/>
    <property type="match status" value="1"/>
</dbReference>
<keyword evidence="10" id="KW-1185">Reference proteome</keyword>
<dbReference type="Proteomes" id="UP001596505">
    <property type="component" value="Unassembled WGS sequence"/>
</dbReference>
<comment type="similarity">
    <text evidence="7">Belongs to the binding-protein-dependent transport system permease family.</text>
</comment>
<dbReference type="NCBIfam" id="NF045471">
    <property type="entry name" value="Opp3B"/>
    <property type="match status" value="1"/>
</dbReference>
<proteinExistence type="inferred from homology"/>
<keyword evidence="2 7" id="KW-0813">Transport</keyword>
<evidence type="ECO:0000256" key="3">
    <source>
        <dbReference type="ARBA" id="ARBA00022475"/>
    </source>
</evidence>
<dbReference type="Pfam" id="PF00528">
    <property type="entry name" value="BPD_transp_1"/>
    <property type="match status" value="1"/>
</dbReference>
<accession>A0ABW2PUN4</accession>
<gene>
    <name evidence="9" type="primary">opp3b</name>
    <name evidence="9" type="ORF">ACFQRG_08940</name>
</gene>
<feature type="transmembrane region" description="Helical" evidence="7">
    <location>
        <begin position="133"/>
        <end position="153"/>
    </location>
</feature>
<evidence type="ECO:0000256" key="5">
    <source>
        <dbReference type="ARBA" id="ARBA00022989"/>
    </source>
</evidence>
<feature type="transmembrane region" description="Helical" evidence="7">
    <location>
        <begin position="104"/>
        <end position="121"/>
    </location>
</feature>
<dbReference type="SUPFAM" id="SSF161098">
    <property type="entry name" value="MetI-like"/>
    <property type="match status" value="1"/>
</dbReference>
<feature type="transmembrane region" description="Helical" evidence="7">
    <location>
        <begin position="173"/>
        <end position="191"/>
    </location>
</feature>
<keyword evidence="3" id="KW-1003">Cell membrane</keyword>
<comment type="subcellular location">
    <subcellularLocation>
        <location evidence="1 7">Cell membrane</location>
        <topology evidence="1 7">Multi-pass membrane protein</topology>
    </subcellularLocation>
</comment>